<evidence type="ECO:0000256" key="1">
    <source>
        <dbReference type="ARBA" id="ARBA00022737"/>
    </source>
</evidence>
<comment type="caution">
    <text evidence="2">The sequence shown here is derived from an EMBL/GenBank/DDBJ whole genome shotgun (WGS) entry which is preliminary data.</text>
</comment>
<sequence length="101" mass="11924">MYIVLPYIFVKYCLLKKYCVFPHSSLLKLSVPSFVYLLQGLFHTEFLKQNEFEEAERFLEEMINRGFCPDSTTFSMLLHVTPSIRQDSSMLTVFQKLISKK</sequence>
<dbReference type="Proteomes" id="UP001229421">
    <property type="component" value="Unassembled WGS sequence"/>
</dbReference>
<protein>
    <recommendedName>
        <fullName evidence="4">Pentatricopeptide repeat-containing protein</fullName>
    </recommendedName>
</protein>
<name>A0AAD8JSU9_TARER</name>
<proteinExistence type="predicted"/>
<evidence type="ECO:0000313" key="3">
    <source>
        <dbReference type="Proteomes" id="UP001229421"/>
    </source>
</evidence>
<dbReference type="InterPro" id="IPR011990">
    <property type="entry name" value="TPR-like_helical_dom_sf"/>
</dbReference>
<dbReference type="Gene3D" id="1.25.40.10">
    <property type="entry name" value="Tetratricopeptide repeat domain"/>
    <property type="match status" value="1"/>
</dbReference>
<organism evidence="2 3">
    <name type="scientific">Tagetes erecta</name>
    <name type="common">African marigold</name>
    <dbReference type="NCBI Taxonomy" id="13708"/>
    <lineage>
        <taxon>Eukaryota</taxon>
        <taxon>Viridiplantae</taxon>
        <taxon>Streptophyta</taxon>
        <taxon>Embryophyta</taxon>
        <taxon>Tracheophyta</taxon>
        <taxon>Spermatophyta</taxon>
        <taxon>Magnoliopsida</taxon>
        <taxon>eudicotyledons</taxon>
        <taxon>Gunneridae</taxon>
        <taxon>Pentapetalae</taxon>
        <taxon>asterids</taxon>
        <taxon>campanulids</taxon>
        <taxon>Asterales</taxon>
        <taxon>Asteraceae</taxon>
        <taxon>Asteroideae</taxon>
        <taxon>Heliantheae alliance</taxon>
        <taxon>Tageteae</taxon>
        <taxon>Tagetes</taxon>
    </lineage>
</organism>
<dbReference type="EMBL" id="JAUHHV010000010">
    <property type="protein sequence ID" value="KAK1409268.1"/>
    <property type="molecule type" value="Genomic_DNA"/>
</dbReference>
<evidence type="ECO:0000313" key="2">
    <source>
        <dbReference type="EMBL" id="KAK1409268.1"/>
    </source>
</evidence>
<gene>
    <name evidence="2" type="ORF">QVD17_35794</name>
</gene>
<evidence type="ECO:0008006" key="4">
    <source>
        <dbReference type="Google" id="ProtNLM"/>
    </source>
</evidence>
<dbReference type="Pfam" id="PF13041">
    <property type="entry name" value="PPR_2"/>
    <property type="match status" value="1"/>
</dbReference>
<dbReference type="InterPro" id="IPR002885">
    <property type="entry name" value="PPR_rpt"/>
</dbReference>
<keyword evidence="1" id="KW-0677">Repeat</keyword>
<dbReference type="AlphaFoldDB" id="A0AAD8JSU9"/>
<keyword evidence="3" id="KW-1185">Reference proteome</keyword>
<reference evidence="2" key="1">
    <citation type="journal article" date="2023" name="bioRxiv">
        <title>Improved chromosome-level genome assembly for marigold (Tagetes erecta).</title>
        <authorList>
            <person name="Jiang F."/>
            <person name="Yuan L."/>
            <person name="Wang S."/>
            <person name="Wang H."/>
            <person name="Xu D."/>
            <person name="Wang A."/>
            <person name="Fan W."/>
        </authorList>
    </citation>
    <scope>NUCLEOTIDE SEQUENCE</scope>
    <source>
        <strain evidence="2">WSJ</strain>
        <tissue evidence="2">Leaf</tissue>
    </source>
</reference>
<dbReference type="NCBIfam" id="TIGR00756">
    <property type="entry name" value="PPR"/>
    <property type="match status" value="1"/>
</dbReference>
<accession>A0AAD8JSU9</accession>